<organism evidence="1 2">
    <name type="scientific">Peronosclerospora sorghi</name>
    <dbReference type="NCBI Taxonomy" id="230839"/>
    <lineage>
        <taxon>Eukaryota</taxon>
        <taxon>Sar</taxon>
        <taxon>Stramenopiles</taxon>
        <taxon>Oomycota</taxon>
        <taxon>Peronosporomycetes</taxon>
        <taxon>Peronosporales</taxon>
        <taxon>Peronosporaceae</taxon>
        <taxon>Peronosclerospora</taxon>
    </lineage>
</organism>
<accession>A0ACC0WL23</accession>
<sequence>MGLPTQHAKKLALHLDFFTRTLSGIKLLMRHLAVHLGGSCGTLFVIILLHCDVTNPKEL</sequence>
<keyword evidence="2" id="KW-1185">Reference proteome</keyword>
<comment type="caution">
    <text evidence="1">The sequence shown here is derived from an EMBL/GenBank/DDBJ whole genome shotgun (WGS) entry which is preliminary data.</text>
</comment>
<dbReference type="Proteomes" id="UP001163321">
    <property type="component" value="Chromosome 12"/>
</dbReference>
<evidence type="ECO:0000313" key="1">
    <source>
        <dbReference type="EMBL" id="KAI9918778.1"/>
    </source>
</evidence>
<protein>
    <submittedName>
        <fullName evidence="1">Uncharacterized protein</fullName>
    </submittedName>
</protein>
<evidence type="ECO:0000313" key="2">
    <source>
        <dbReference type="Proteomes" id="UP001163321"/>
    </source>
</evidence>
<name>A0ACC0WL23_9STRA</name>
<reference evidence="1 2" key="1">
    <citation type="journal article" date="2022" name="bioRxiv">
        <title>The genome of the oomycete Peronosclerospora sorghi, a cosmopolitan pathogen of maize and sorghum, is inflated with dispersed pseudogenes.</title>
        <authorList>
            <person name="Fletcher K."/>
            <person name="Martin F."/>
            <person name="Isakeit T."/>
            <person name="Cavanaugh K."/>
            <person name="Magill C."/>
            <person name="Michelmore R."/>
        </authorList>
    </citation>
    <scope>NUCLEOTIDE SEQUENCE [LARGE SCALE GENOMIC DNA]</scope>
    <source>
        <strain evidence="1">P6</strain>
    </source>
</reference>
<gene>
    <name evidence="1" type="ORF">PsorP6_011329</name>
</gene>
<proteinExistence type="predicted"/>
<dbReference type="EMBL" id="CM047591">
    <property type="protein sequence ID" value="KAI9918778.1"/>
    <property type="molecule type" value="Genomic_DNA"/>
</dbReference>